<evidence type="ECO:0000256" key="11">
    <source>
        <dbReference type="ARBA" id="ARBA00023180"/>
    </source>
</evidence>
<evidence type="ECO:0000256" key="3">
    <source>
        <dbReference type="ARBA" id="ARBA00008919"/>
    </source>
</evidence>
<dbReference type="KEGG" id="obi:106882619"/>
<keyword evidence="11" id="KW-0325">Glycoprotein</keyword>
<accession>A0A0L8FLB7</accession>
<dbReference type="AlphaFoldDB" id="A0A0L8FLB7"/>
<dbReference type="SUPFAM" id="SSF53756">
    <property type="entry name" value="UDP-Glycosyltransferase/glycogen phosphorylase"/>
    <property type="match status" value="1"/>
</dbReference>
<dbReference type="Pfam" id="PF00852">
    <property type="entry name" value="Glyco_transf_10"/>
    <property type="match status" value="1"/>
</dbReference>
<dbReference type="InterPro" id="IPR038577">
    <property type="entry name" value="GT10-like_C_sf"/>
</dbReference>
<reference evidence="15" key="1">
    <citation type="submission" date="2015-07" db="EMBL/GenBank/DDBJ databases">
        <title>MeaNS - Measles Nucleotide Surveillance Program.</title>
        <authorList>
            <person name="Tran T."/>
            <person name="Druce J."/>
        </authorList>
    </citation>
    <scope>NUCLEOTIDE SEQUENCE</scope>
    <source>
        <strain evidence="15">UCB-OBI-ISO-001</strain>
        <tissue evidence="15">Gonad</tissue>
    </source>
</reference>
<organism evidence="15">
    <name type="scientific">Octopus bimaculoides</name>
    <name type="common">California two-spotted octopus</name>
    <dbReference type="NCBI Taxonomy" id="37653"/>
    <lineage>
        <taxon>Eukaryota</taxon>
        <taxon>Metazoa</taxon>
        <taxon>Spiralia</taxon>
        <taxon>Lophotrochozoa</taxon>
        <taxon>Mollusca</taxon>
        <taxon>Cephalopoda</taxon>
        <taxon>Coleoidea</taxon>
        <taxon>Octopodiformes</taxon>
        <taxon>Octopoda</taxon>
        <taxon>Incirrata</taxon>
        <taxon>Octopodidae</taxon>
        <taxon>Octopus</taxon>
    </lineage>
</organism>
<evidence type="ECO:0000313" key="15">
    <source>
        <dbReference type="EMBL" id="KOF65448.1"/>
    </source>
</evidence>
<keyword evidence="6 12" id="KW-0812">Transmembrane</keyword>
<dbReference type="GO" id="GO:0000139">
    <property type="term" value="C:Golgi membrane"/>
    <property type="evidence" value="ECO:0007669"/>
    <property type="project" value="UniProtKB-SubCell"/>
</dbReference>
<dbReference type="InterPro" id="IPR031481">
    <property type="entry name" value="Glyco_tran_10_N"/>
</dbReference>
<comment type="pathway">
    <text evidence="2">Protein modification; protein glycosylation.</text>
</comment>
<evidence type="ECO:0000256" key="12">
    <source>
        <dbReference type="RuleBase" id="RU003832"/>
    </source>
</evidence>
<dbReference type="OrthoDB" id="427096at2759"/>
<feature type="domain" description="Fucosyltransferase C-terminal" evidence="13">
    <location>
        <begin position="230"/>
        <end position="313"/>
    </location>
</feature>
<evidence type="ECO:0000256" key="10">
    <source>
        <dbReference type="ARBA" id="ARBA00023136"/>
    </source>
</evidence>
<evidence type="ECO:0000256" key="1">
    <source>
        <dbReference type="ARBA" id="ARBA00004323"/>
    </source>
</evidence>
<comment type="subcellular location">
    <subcellularLocation>
        <location evidence="1">Golgi apparatus membrane</location>
        <topology evidence="1">Single-pass type II membrane protein</topology>
    </subcellularLocation>
    <subcellularLocation>
        <location evidence="12">Golgi apparatus</location>
        <location evidence="12">Golgi stack membrane</location>
        <topology evidence="12">Single-pass type II membrane protein</topology>
    </subcellularLocation>
</comment>
<sequence length="313" mass="37423">MRVQRTIISFCLFIITVNILLYKYNYQFEYYHKNPENLGNGTLLTRQSVSYNAALLFPINKRDVRIEAQLKYVLPTEKTRKNDKWKKTKQSQSDADGKLKPLRQQYKKLLIDNLSWLKPLKKNQGSFLEYKCPVNTCLVTYNKSEEKSVDAIFFIERVRLSRKLVHRNQIWMFMTHECPVFSPPIKHLSNSINWTITYRPDSTIAYPYSRFRYFNSLITQKEQVRNYAMGKPKKVAWFVSNCYPNNNRTDYAKELAKYIQVDIYGGCGTKVCKRKNEEQCFRKLEEEYKFYLAFENSNCRDYITEKFFRNALQ</sequence>
<evidence type="ECO:0000259" key="14">
    <source>
        <dbReference type="Pfam" id="PF17039"/>
    </source>
</evidence>
<dbReference type="STRING" id="37653.A0A0L8FLB7"/>
<gene>
    <name evidence="15" type="ORF">OCBIM_22015474mg</name>
</gene>
<feature type="domain" description="Fucosyltransferase N-terminal" evidence="14">
    <location>
        <begin position="114"/>
        <end position="208"/>
    </location>
</feature>
<comment type="similarity">
    <text evidence="3 12">Belongs to the glycosyltransferase 10 family.</text>
</comment>
<dbReference type="GO" id="GO:0032580">
    <property type="term" value="C:Golgi cisterna membrane"/>
    <property type="evidence" value="ECO:0007669"/>
    <property type="project" value="UniProtKB-SubCell"/>
</dbReference>
<dbReference type="EMBL" id="KQ429377">
    <property type="protein sequence ID" value="KOF65448.1"/>
    <property type="molecule type" value="Genomic_DNA"/>
</dbReference>
<dbReference type="OMA" id="AIFFIER"/>
<evidence type="ECO:0000256" key="2">
    <source>
        <dbReference type="ARBA" id="ARBA00004922"/>
    </source>
</evidence>
<dbReference type="PANTHER" id="PTHR48438">
    <property type="entry name" value="ALPHA-(1,3)-FUCOSYLTRANSFERASE C-RELATED"/>
    <property type="match status" value="1"/>
</dbReference>
<dbReference type="UniPathway" id="UPA00378"/>
<keyword evidence="10 12" id="KW-0472">Membrane</keyword>
<keyword evidence="9 12" id="KW-0333">Golgi apparatus</keyword>
<keyword evidence="8 12" id="KW-1133">Transmembrane helix</keyword>
<evidence type="ECO:0000256" key="7">
    <source>
        <dbReference type="ARBA" id="ARBA00022968"/>
    </source>
</evidence>
<evidence type="ECO:0000256" key="8">
    <source>
        <dbReference type="ARBA" id="ARBA00022989"/>
    </source>
</evidence>
<dbReference type="InterPro" id="IPR055270">
    <property type="entry name" value="Glyco_tran_10_C"/>
</dbReference>
<evidence type="ECO:0000259" key="13">
    <source>
        <dbReference type="Pfam" id="PF00852"/>
    </source>
</evidence>
<dbReference type="InterPro" id="IPR001503">
    <property type="entry name" value="Glyco_trans_10"/>
</dbReference>
<protein>
    <recommendedName>
        <fullName evidence="12">Fucosyltransferase</fullName>
        <ecNumber evidence="12">2.4.1.-</ecNumber>
    </recommendedName>
</protein>
<feature type="transmembrane region" description="Helical" evidence="12">
    <location>
        <begin position="7"/>
        <end position="24"/>
    </location>
</feature>
<evidence type="ECO:0000256" key="5">
    <source>
        <dbReference type="ARBA" id="ARBA00022679"/>
    </source>
</evidence>
<dbReference type="EC" id="2.4.1.-" evidence="12"/>
<evidence type="ECO:0000256" key="4">
    <source>
        <dbReference type="ARBA" id="ARBA00022676"/>
    </source>
</evidence>
<evidence type="ECO:0000256" key="9">
    <source>
        <dbReference type="ARBA" id="ARBA00023034"/>
    </source>
</evidence>
<dbReference type="PANTHER" id="PTHR48438:SF1">
    <property type="entry name" value="ALPHA-(1,3)-FUCOSYLTRANSFERASE C-RELATED"/>
    <property type="match status" value="1"/>
</dbReference>
<dbReference type="Gene3D" id="3.40.50.11660">
    <property type="entry name" value="Glycosyl transferase family 10, C-terminal domain"/>
    <property type="match status" value="1"/>
</dbReference>
<keyword evidence="4 12" id="KW-0328">Glycosyltransferase</keyword>
<dbReference type="Pfam" id="PF17039">
    <property type="entry name" value="Glyco_tran_10_N"/>
    <property type="match status" value="1"/>
</dbReference>
<keyword evidence="5 12" id="KW-0808">Transferase</keyword>
<keyword evidence="7" id="KW-0735">Signal-anchor</keyword>
<dbReference type="GO" id="GO:0008417">
    <property type="term" value="F:fucosyltransferase activity"/>
    <property type="evidence" value="ECO:0007669"/>
    <property type="project" value="InterPro"/>
</dbReference>
<evidence type="ECO:0000256" key="6">
    <source>
        <dbReference type="ARBA" id="ARBA00022692"/>
    </source>
</evidence>
<name>A0A0L8FLB7_OCTBM</name>
<proteinExistence type="inferred from homology"/>